<dbReference type="GO" id="GO:0051604">
    <property type="term" value="P:protein maturation"/>
    <property type="evidence" value="ECO:0007669"/>
    <property type="project" value="InterPro"/>
</dbReference>
<evidence type="ECO:0000313" key="7">
    <source>
        <dbReference type="Proteomes" id="UP000660745"/>
    </source>
</evidence>
<dbReference type="Proteomes" id="UP000660745">
    <property type="component" value="Unassembled WGS sequence"/>
</dbReference>
<evidence type="ECO:0000256" key="1">
    <source>
        <dbReference type="ARBA" id="ARBA00010748"/>
    </source>
</evidence>
<keyword evidence="4 5" id="KW-0862">Zinc</keyword>
<evidence type="ECO:0000313" key="6">
    <source>
        <dbReference type="EMBL" id="GGP09516.1"/>
    </source>
</evidence>
<keyword evidence="3 5" id="KW-0479">Metal-binding</keyword>
<accession>A0A918A946</accession>
<dbReference type="PROSITE" id="PS01249">
    <property type="entry name" value="HYPA"/>
    <property type="match status" value="1"/>
</dbReference>
<organism evidence="6 7">
    <name type="scientific">Nonomuraea glycinis</name>
    <dbReference type="NCBI Taxonomy" id="2047744"/>
    <lineage>
        <taxon>Bacteria</taxon>
        <taxon>Bacillati</taxon>
        <taxon>Actinomycetota</taxon>
        <taxon>Actinomycetes</taxon>
        <taxon>Streptosporangiales</taxon>
        <taxon>Streptosporangiaceae</taxon>
        <taxon>Nonomuraea</taxon>
    </lineage>
</organism>
<feature type="binding site" evidence="5">
    <location>
        <position position="73"/>
    </location>
    <ligand>
        <name>Zn(2+)</name>
        <dbReference type="ChEBI" id="CHEBI:29105"/>
    </ligand>
</feature>
<evidence type="ECO:0000256" key="3">
    <source>
        <dbReference type="ARBA" id="ARBA00022723"/>
    </source>
</evidence>
<keyword evidence="2 5" id="KW-0533">Nickel</keyword>
<feature type="binding site" evidence="5">
    <location>
        <position position="89"/>
    </location>
    <ligand>
        <name>Zn(2+)</name>
        <dbReference type="ChEBI" id="CHEBI:29105"/>
    </ligand>
</feature>
<evidence type="ECO:0000256" key="5">
    <source>
        <dbReference type="HAMAP-Rule" id="MF_00213"/>
    </source>
</evidence>
<feature type="binding site" evidence="5">
    <location>
        <position position="2"/>
    </location>
    <ligand>
        <name>Ni(2+)</name>
        <dbReference type="ChEBI" id="CHEBI:49786"/>
    </ligand>
</feature>
<dbReference type="EMBL" id="BMNK01000007">
    <property type="protein sequence ID" value="GGP09516.1"/>
    <property type="molecule type" value="Genomic_DNA"/>
</dbReference>
<dbReference type="PANTHER" id="PTHR34535">
    <property type="entry name" value="HYDROGENASE MATURATION FACTOR HYPA"/>
    <property type="match status" value="1"/>
</dbReference>
<evidence type="ECO:0000256" key="4">
    <source>
        <dbReference type="ARBA" id="ARBA00022833"/>
    </source>
</evidence>
<dbReference type="InterPro" id="IPR000688">
    <property type="entry name" value="HypA/HybF"/>
</dbReference>
<reference evidence="6" key="2">
    <citation type="submission" date="2020-09" db="EMBL/GenBank/DDBJ databases">
        <authorList>
            <person name="Sun Q."/>
            <person name="Zhou Y."/>
        </authorList>
    </citation>
    <scope>NUCLEOTIDE SEQUENCE</scope>
    <source>
        <strain evidence="6">CGMCC 4.7430</strain>
    </source>
</reference>
<evidence type="ECO:0000256" key="2">
    <source>
        <dbReference type="ARBA" id="ARBA00022596"/>
    </source>
</evidence>
<dbReference type="GO" id="GO:0008270">
    <property type="term" value="F:zinc ion binding"/>
    <property type="evidence" value="ECO:0007669"/>
    <property type="project" value="UniProtKB-UniRule"/>
</dbReference>
<sequence length="121" mass="12553">MHEVGMCEGLVELIQRRAEGRPVTGARVRVGVRHAVVGDAFEQAFALASAGTPAEGAVVDLVVTPVTVACRSCGSRSESLDVLALCPPCGSDEVDVSDGDELVLESVDFGKEPCDVPGDSR</sequence>
<comment type="similarity">
    <text evidence="1 5">Belongs to the HypA/HybF family.</text>
</comment>
<dbReference type="PANTHER" id="PTHR34535:SF3">
    <property type="entry name" value="HYDROGENASE MATURATION FACTOR HYPA"/>
    <property type="match status" value="1"/>
</dbReference>
<reference evidence="6" key="1">
    <citation type="journal article" date="2014" name="Int. J. Syst. Evol. Microbiol.">
        <title>Complete genome sequence of Corynebacterium casei LMG S-19264T (=DSM 44701T), isolated from a smear-ripened cheese.</title>
        <authorList>
            <consortium name="US DOE Joint Genome Institute (JGI-PGF)"/>
            <person name="Walter F."/>
            <person name="Albersmeier A."/>
            <person name="Kalinowski J."/>
            <person name="Ruckert C."/>
        </authorList>
    </citation>
    <scope>NUCLEOTIDE SEQUENCE</scope>
    <source>
        <strain evidence="6">CGMCC 4.7430</strain>
    </source>
</reference>
<dbReference type="InterPro" id="IPR020538">
    <property type="entry name" value="Hydgase_Ni_incorp_HypA/HybF_CS"/>
</dbReference>
<dbReference type="Pfam" id="PF01155">
    <property type="entry name" value="HypA"/>
    <property type="match status" value="1"/>
</dbReference>
<gene>
    <name evidence="5" type="primary">hypA</name>
    <name evidence="6" type="ORF">GCM10012278_45520</name>
</gene>
<dbReference type="AlphaFoldDB" id="A0A918A946"/>
<name>A0A918A946_9ACTN</name>
<dbReference type="GO" id="GO:0016151">
    <property type="term" value="F:nickel cation binding"/>
    <property type="evidence" value="ECO:0007669"/>
    <property type="project" value="UniProtKB-UniRule"/>
</dbReference>
<proteinExistence type="inferred from homology"/>
<dbReference type="RefSeq" id="WP_189140681.1">
    <property type="nucleotide sequence ID" value="NZ_BMNK01000007.1"/>
</dbReference>
<comment type="function">
    <text evidence="5">Involved in the maturation of [NiFe] hydrogenases. Required for nickel insertion into the metal center of the hydrogenase.</text>
</comment>
<feature type="binding site" evidence="5">
    <location>
        <position position="86"/>
    </location>
    <ligand>
        <name>Zn(2+)</name>
        <dbReference type="ChEBI" id="CHEBI:29105"/>
    </ligand>
</feature>
<dbReference type="Gene3D" id="3.30.2320.80">
    <property type="match status" value="1"/>
</dbReference>
<comment type="caution">
    <text evidence="6">The sequence shown here is derived from an EMBL/GenBank/DDBJ whole genome shotgun (WGS) entry which is preliminary data.</text>
</comment>
<protein>
    <recommendedName>
        <fullName evidence="5">Hydrogenase maturation factor HypA</fullName>
    </recommendedName>
</protein>
<dbReference type="PIRSF" id="PIRSF004761">
    <property type="entry name" value="Hydrgn_mat_HypA"/>
    <property type="match status" value="1"/>
</dbReference>
<feature type="binding site" evidence="5">
    <location>
        <position position="70"/>
    </location>
    <ligand>
        <name>Zn(2+)</name>
        <dbReference type="ChEBI" id="CHEBI:29105"/>
    </ligand>
</feature>
<keyword evidence="7" id="KW-1185">Reference proteome</keyword>
<dbReference type="HAMAP" id="MF_00213">
    <property type="entry name" value="HypA_HybF"/>
    <property type="match status" value="1"/>
</dbReference>